<dbReference type="Pfam" id="PF21820">
    <property type="entry name" value="DUF6886"/>
    <property type="match status" value="1"/>
</dbReference>
<organism evidence="1 2">
    <name type="scientific">Rhizobium vallis</name>
    <dbReference type="NCBI Taxonomy" id="634290"/>
    <lineage>
        <taxon>Bacteria</taxon>
        <taxon>Pseudomonadati</taxon>
        <taxon>Pseudomonadota</taxon>
        <taxon>Alphaproteobacteria</taxon>
        <taxon>Hyphomicrobiales</taxon>
        <taxon>Rhizobiaceae</taxon>
        <taxon>Rhizobium/Agrobacterium group</taxon>
        <taxon>Rhizobium</taxon>
    </lineage>
</organism>
<gene>
    <name evidence="1" type="ORF">EFQ99_16025</name>
</gene>
<dbReference type="RefSeq" id="WP_126921986.1">
    <property type="nucleotide sequence ID" value="NZ_ML133690.1"/>
</dbReference>
<dbReference type="AlphaFoldDB" id="A0A3S0TB47"/>
<accession>A0A3S0TB47</accession>
<keyword evidence="2" id="KW-1185">Reference proteome</keyword>
<dbReference type="Proteomes" id="UP000278823">
    <property type="component" value="Unassembled WGS sequence"/>
</dbReference>
<comment type="caution">
    <text evidence="1">The sequence shown here is derived from an EMBL/GenBank/DDBJ whole genome shotgun (WGS) entry which is preliminary data.</text>
</comment>
<evidence type="ECO:0000313" key="1">
    <source>
        <dbReference type="EMBL" id="RUM24300.1"/>
    </source>
</evidence>
<dbReference type="OrthoDB" id="156685at2"/>
<dbReference type="EMBL" id="RJTH01000005">
    <property type="protein sequence ID" value="RUM24300.1"/>
    <property type="molecule type" value="Genomic_DNA"/>
</dbReference>
<proteinExistence type="predicted"/>
<reference evidence="2" key="1">
    <citation type="submission" date="2018-11" db="EMBL/GenBank/DDBJ databases">
        <title>Rhizobium chutanense sp. nov., isolated from root nodules of Phaseolus vulgaris in China.</title>
        <authorList>
            <person name="Huo Y."/>
        </authorList>
    </citation>
    <scope>NUCLEOTIDE SEQUENCE [LARGE SCALE GENOMIC DNA]</scope>
    <source>
        <strain evidence="2">CCBAU 65647</strain>
    </source>
</reference>
<dbReference type="InterPro" id="IPR049253">
    <property type="entry name" value="DUF6886"/>
</dbReference>
<evidence type="ECO:0000313" key="2">
    <source>
        <dbReference type="Proteomes" id="UP000278823"/>
    </source>
</evidence>
<sequence length="175" mass="20542">MRLFHFSDDPDIAAFEPRPVRMPSMRPRSREWLNGPLVWAIDGEHDFMYLFPRDCPRILIWATPDTPAAERRQWLGDIRAAAYVERHWMERLKAETIHRYELPAEGFQDLGDAGMWVARGRVVPIERTAISRLDREFAPRGVELRVVDSLRPLKSLWDTGLHVSGIRLRNARDWE</sequence>
<protein>
    <submittedName>
        <fullName evidence="1">Uncharacterized protein</fullName>
    </submittedName>
</protein>
<name>A0A3S0TB47_9HYPH</name>